<evidence type="ECO:0000313" key="2">
    <source>
        <dbReference type="Proteomes" id="UP000634136"/>
    </source>
</evidence>
<dbReference type="EMBL" id="JAAIUW010000011">
    <property type="protein sequence ID" value="KAF7810383.1"/>
    <property type="molecule type" value="Genomic_DNA"/>
</dbReference>
<sequence>MAMVATCKLLASAFHVTCKTVIVP</sequence>
<organism evidence="1 2">
    <name type="scientific">Senna tora</name>
    <dbReference type="NCBI Taxonomy" id="362788"/>
    <lineage>
        <taxon>Eukaryota</taxon>
        <taxon>Viridiplantae</taxon>
        <taxon>Streptophyta</taxon>
        <taxon>Embryophyta</taxon>
        <taxon>Tracheophyta</taxon>
        <taxon>Spermatophyta</taxon>
        <taxon>Magnoliopsida</taxon>
        <taxon>eudicotyledons</taxon>
        <taxon>Gunneridae</taxon>
        <taxon>Pentapetalae</taxon>
        <taxon>rosids</taxon>
        <taxon>fabids</taxon>
        <taxon>Fabales</taxon>
        <taxon>Fabaceae</taxon>
        <taxon>Caesalpinioideae</taxon>
        <taxon>Cassia clade</taxon>
        <taxon>Senna</taxon>
    </lineage>
</organism>
<protein>
    <submittedName>
        <fullName evidence="1">Uncharacterized protein</fullName>
    </submittedName>
</protein>
<keyword evidence="2" id="KW-1185">Reference proteome</keyword>
<reference evidence="1" key="1">
    <citation type="submission" date="2020-09" db="EMBL/GenBank/DDBJ databases">
        <title>Genome-Enabled Discovery of Anthraquinone Biosynthesis in Senna tora.</title>
        <authorList>
            <person name="Kang S.-H."/>
            <person name="Pandey R.P."/>
            <person name="Lee C.-M."/>
            <person name="Sim J.-S."/>
            <person name="Jeong J.-T."/>
            <person name="Choi B.-S."/>
            <person name="Jung M."/>
            <person name="Ginzburg D."/>
            <person name="Zhao K."/>
            <person name="Won S.Y."/>
            <person name="Oh T.-J."/>
            <person name="Yu Y."/>
            <person name="Kim N.-H."/>
            <person name="Lee O.R."/>
            <person name="Lee T.-H."/>
            <person name="Bashyal P."/>
            <person name="Kim T.-S."/>
            <person name="Lee W.-H."/>
            <person name="Kawkins C."/>
            <person name="Kim C.-K."/>
            <person name="Kim J.S."/>
            <person name="Ahn B.O."/>
            <person name="Rhee S.Y."/>
            <person name="Sohng J.K."/>
        </authorList>
    </citation>
    <scope>NUCLEOTIDE SEQUENCE</scope>
    <source>
        <tissue evidence="1">Leaf</tissue>
    </source>
</reference>
<accession>A0A834STS9</accession>
<name>A0A834STS9_9FABA</name>
<dbReference type="AlphaFoldDB" id="A0A834STS9"/>
<comment type="caution">
    <text evidence="1">The sequence shown here is derived from an EMBL/GenBank/DDBJ whole genome shotgun (WGS) entry which is preliminary data.</text>
</comment>
<dbReference type="Proteomes" id="UP000634136">
    <property type="component" value="Unassembled WGS sequence"/>
</dbReference>
<evidence type="ECO:0000313" key="1">
    <source>
        <dbReference type="EMBL" id="KAF7810383.1"/>
    </source>
</evidence>
<gene>
    <name evidence="1" type="ORF">G2W53_037126</name>
</gene>
<proteinExistence type="predicted"/>